<comment type="caution">
    <text evidence="2">The sequence shown here is derived from an EMBL/GenBank/DDBJ whole genome shotgun (WGS) entry which is preliminary data.</text>
</comment>
<reference evidence="2 3" key="1">
    <citation type="submission" date="2018-07" db="EMBL/GenBank/DDBJ databases">
        <title>Genome analysis of Larkinella rosea.</title>
        <authorList>
            <person name="Zhou Z."/>
            <person name="Wang G."/>
        </authorList>
    </citation>
    <scope>NUCLEOTIDE SEQUENCE [LARGE SCALE GENOMIC DNA]</scope>
    <source>
        <strain evidence="3">zzj9</strain>
    </source>
</reference>
<evidence type="ECO:0000313" key="3">
    <source>
        <dbReference type="Proteomes" id="UP000253383"/>
    </source>
</evidence>
<feature type="transmembrane region" description="Helical" evidence="1">
    <location>
        <begin position="55"/>
        <end position="72"/>
    </location>
</feature>
<evidence type="ECO:0000256" key="1">
    <source>
        <dbReference type="SAM" id="Phobius"/>
    </source>
</evidence>
<gene>
    <name evidence="2" type="ORF">DUE52_17970</name>
</gene>
<sequence length="77" mass="8809">MKTLLLYSALAFAQPDTVPPTDTTHYYDPVQASVQKDLQAQHNAWKPMEKRISRVIWIFIGVVGTWTLVLIARRGVR</sequence>
<organism evidence="2 3">
    <name type="scientific">Larkinella punicea</name>
    <dbReference type="NCBI Taxonomy" id="2315727"/>
    <lineage>
        <taxon>Bacteria</taxon>
        <taxon>Pseudomonadati</taxon>
        <taxon>Bacteroidota</taxon>
        <taxon>Cytophagia</taxon>
        <taxon>Cytophagales</taxon>
        <taxon>Spirosomataceae</taxon>
        <taxon>Larkinella</taxon>
    </lineage>
</organism>
<keyword evidence="3" id="KW-1185">Reference proteome</keyword>
<keyword evidence="1" id="KW-0812">Transmembrane</keyword>
<proteinExistence type="predicted"/>
<dbReference type="OrthoDB" id="9845197at2"/>
<keyword evidence="1" id="KW-0472">Membrane</keyword>
<protein>
    <submittedName>
        <fullName evidence="2">Uncharacterized protein</fullName>
    </submittedName>
</protein>
<dbReference type="Proteomes" id="UP000253383">
    <property type="component" value="Unassembled WGS sequence"/>
</dbReference>
<dbReference type="AlphaFoldDB" id="A0A368JNW3"/>
<accession>A0A368JNW3</accession>
<dbReference type="RefSeq" id="WP_114407414.1">
    <property type="nucleotide sequence ID" value="NZ_QOWE01000014.1"/>
</dbReference>
<evidence type="ECO:0000313" key="2">
    <source>
        <dbReference type="EMBL" id="RCR68283.1"/>
    </source>
</evidence>
<name>A0A368JNW3_9BACT</name>
<dbReference type="EMBL" id="QOWE01000014">
    <property type="protein sequence ID" value="RCR68283.1"/>
    <property type="molecule type" value="Genomic_DNA"/>
</dbReference>
<keyword evidence="1" id="KW-1133">Transmembrane helix</keyword>